<dbReference type="InterPro" id="IPR036567">
    <property type="entry name" value="RHF-like"/>
</dbReference>
<accession>A0A2L0F9I2</accession>
<dbReference type="OrthoDB" id="5516707at2"/>
<dbReference type="InterPro" id="IPR003489">
    <property type="entry name" value="RHF/RaiA"/>
</dbReference>
<evidence type="ECO:0000313" key="3">
    <source>
        <dbReference type="Proteomes" id="UP000238348"/>
    </source>
</evidence>
<proteinExistence type="predicted"/>
<organism evidence="2 3">
    <name type="scientific">Sorangium cellulosum</name>
    <name type="common">Polyangium cellulosum</name>
    <dbReference type="NCBI Taxonomy" id="56"/>
    <lineage>
        <taxon>Bacteria</taxon>
        <taxon>Pseudomonadati</taxon>
        <taxon>Myxococcota</taxon>
        <taxon>Polyangia</taxon>
        <taxon>Polyangiales</taxon>
        <taxon>Polyangiaceae</taxon>
        <taxon>Sorangium</taxon>
    </lineage>
</organism>
<dbReference type="SUPFAM" id="SSF69754">
    <property type="entry name" value="Ribosome binding protein Y (YfiA homologue)"/>
    <property type="match status" value="1"/>
</dbReference>
<protein>
    <recommendedName>
        <fullName evidence="4">Ribosomal subunit interface protein</fullName>
    </recommendedName>
</protein>
<evidence type="ECO:0008006" key="4">
    <source>
        <dbReference type="Google" id="ProtNLM"/>
    </source>
</evidence>
<evidence type="ECO:0000313" key="2">
    <source>
        <dbReference type="EMBL" id="AUX48230.1"/>
    </source>
</evidence>
<dbReference type="Gene3D" id="3.30.160.100">
    <property type="entry name" value="Ribosome hibernation promotion factor-like"/>
    <property type="match status" value="1"/>
</dbReference>
<name>A0A2L0F9I2_SORCE</name>
<dbReference type="AlphaFoldDB" id="A0A2L0F9I2"/>
<dbReference type="EMBL" id="CP012673">
    <property type="protein sequence ID" value="AUX48230.1"/>
    <property type="molecule type" value="Genomic_DNA"/>
</dbReference>
<reference evidence="2 3" key="1">
    <citation type="submission" date="2015-09" db="EMBL/GenBank/DDBJ databases">
        <title>Sorangium comparison.</title>
        <authorList>
            <person name="Zaburannyi N."/>
            <person name="Bunk B."/>
            <person name="Overmann J."/>
            <person name="Mueller R."/>
        </authorList>
    </citation>
    <scope>NUCLEOTIDE SEQUENCE [LARGE SCALE GENOMIC DNA]</scope>
    <source>
        <strain evidence="2 3">So ce26</strain>
    </source>
</reference>
<feature type="compositionally biased region" description="Low complexity" evidence="1">
    <location>
        <begin position="99"/>
        <end position="116"/>
    </location>
</feature>
<dbReference type="Pfam" id="PF02482">
    <property type="entry name" value="Ribosomal_S30AE"/>
    <property type="match status" value="1"/>
</dbReference>
<gene>
    <name evidence="2" type="ORF">SOCE26_097610</name>
</gene>
<feature type="region of interest" description="Disordered" evidence="1">
    <location>
        <begin position="99"/>
        <end position="256"/>
    </location>
</feature>
<feature type="compositionally biased region" description="Basic and acidic residues" evidence="1">
    <location>
        <begin position="160"/>
        <end position="172"/>
    </location>
</feature>
<dbReference type="Proteomes" id="UP000238348">
    <property type="component" value="Chromosome"/>
</dbReference>
<dbReference type="RefSeq" id="WP_159397985.1">
    <property type="nucleotide sequence ID" value="NZ_CP012673.1"/>
</dbReference>
<sequence>MPLAVRTTGIDIGPDVREYVRERLGSRLGKFATRIERVSVRLEDVNGPRGGVDTVCRIKVVLRGLESVVAQETAAQLREVIDRASHTVERAVRRAISRSRPAAALHAGQRASATAARRGRADRGDTAGGRRPKRRPLPMPEEGSLIGRRVGRGADNLARAAERPDKQRRDATVDTAQPGWSVTDRRAGGGSTAARNTKLNTARAAATLEDSAADRPSRKSTRKSANRQTQDGNLRQREVRAASSPKRRAAKASVRT</sequence>
<evidence type="ECO:0000256" key="1">
    <source>
        <dbReference type="SAM" id="MobiDB-lite"/>
    </source>
</evidence>